<dbReference type="InterPro" id="IPR013783">
    <property type="entry name" value="Ig-like_fold"/>
</dbReference>
<evidence type="ECO:0000256" key="10">
    <source>
        <dbReference type="ARBA" id="ARBA00022989"/>
    </source>
</evidence>
<dbReference type="PRINTS" id="PR00109">
    <property type="entry name" value="TYRKINASE"/>
</dbReference>
<dbReference type="GO" id="GO:1902533">
    <property type="term" value="P:positive regulation of intracellular signal transduction"/>
    <property type="evidence" value="ECO:0007669"/>
    <property type="project" value="UniProtKB-ARBA"/>
</dbReference>
<dbReference type="GO" id="GO:0004714">
    <property type="term" value="F:transmembrane receptor protein tyrosine kinase activity"/>
    <property type="evidence" value="ECO:0007669"/>
    <property type="project" value="UniProtKB-EC"/>
</dbReference>
<dbReference type="InterPro" id="IPR020635">
    <property type="entry name" value="Tyr_kinase_cat_dom"/>
</dbReference>
<dbReference type="Gene3D" id="2.60.40.10">
    <property type="entry name" value="Immunoglobulins"/>
    <property type="match status" value="1"/>
</dbReference>
<dbReference type="PROSITE" id="PS00109">
    <property type="entry name" value="PROTEIN_KINASE_TYR"/>
    <property type="match status" value="1"/>
</dbReference>
<evidence type="ECO:0000259" key="20">
    <source>
        <dbReference type="PROSITE" id="PS50853"/>
    </source>
</evidence>
<dbReference type="SMART" id="SM00219">
    <property type="entry name" value="TyrKc"/>
    <property type="match status" value="1"/>
</dbReference>
<evidence type="ECO:0000256" key="7">
    <source>
        <dbReference type="ARBA" id="ARBA00022741"/>
    </source>
</evidence>
<feature type="domain" description="Protein kinase" evidence="19">
    <location>
        <begin position="474"/>
        <end position="769"/>
    </location>
</feature>
<keyword evidence="12" id="KW-0829">Tyrosine-protein kinase</keyword>
<dbReference type="PROSITE" id="PS50853">
    <property type="entry name" value="FN3"/>
    <property type="match status" value="2"/>
</dbReference>
<feature type="transmembrane region" description="Helical" evidence="17">
    <location>
        <begin position="404"/>
        <end position="427"/>
    </location>
</feature>
<feature type="domain" description="Fibronectin type-III" evidence="20">
    <location>
        <begin position="290"/>
        <end position="392"/>
    </location>
</feature>
<dbReference type="OrthoDB" id="3256376at2759"/>
<evidence type="ECO:0000256" key="9">
    <source>
        <dbReference type="ARBA" id="ARBA00022840"/>
    </source>
</evidence>
<organism evidence="21">
    <name type="scientific">Leptinotarsa decemlineata</name>
    <name type="common">Colorado potato beetle</name>
    <name type="synonym">Doryphora decemlineata</name>
    <dbReference type="NCBI Taxonomy" id="7539"/>
    <lineage>
        <taxon>Eukaryota</taxon>
        <taxon>Metazoa</taxon>
        <taxon>Ecdysozoa</taxon>
        <taxon>Arthropoda</taxon>
        <taxon>Hexapoda</taxon>
        <taxon>Insecta</taxon>
        <taxon>Pterygota</taxon>
        <taxon>Neoptera</taxon>
        <taxon>Endopterygota</taxon>
        <taxon>Coleoptera</taxon>
        <taxon>Polyphaga</taxon>
        <taxon>Cucujiformia</taxon>
        <taxon>Chrysomeloidea</taxon>
        <taxon>Chrysomelidae</taxon>
        <taxon>Chrysomelinae</taxon>
        <taxon>Doryphorini</taxon>
        <taxon>Leptinotarsa</taxon>
    </lineage>
</organism>
<dbReference type="InterPro" id="IPR000719">
    <property type="entry name" value="Prot_kinase_dom"/>
</dbReference>
<feature type="signal peptide" evidence="18">
    <location>
        <begin position="1"/>
        <end position="23"/>
    </location>
</feature>
<keyword evidence="6" id="KW-0677">Repeat</keyword>
<dbReference type="PANTHER" id="PTHR24416">
    <property type="entry name" value="TYROSINE-PROTEIN KINASE RECEPTOR"/>
    <property type="match status" value="1"/>
</dbReference>
<keyword evidence="11 17" id="KW-0472">Membrane</keyword>
<evidence type="ECO:0000256" key="15">
    <source>
        <dbReference type="ARBA" id="ARBA00051243"/>
    </source>
</evidence>
<dbReference type="SUPFAM" id="SSF49265">
    <property type="entry name" value="Fibronectin type III"/>
    <property type="match status" value="2"/>
</dbReference>
<dbReference type="CDD" id="cd00063">
    <property type="entry name" value="FN3"/>
    <property type="match status" value="2"/>
</dbReference>
<keyword evidence="5 18" id="KW-0732">Signal</keyword>
<keyword evidence="8" id="KW-0418">Kinase</keyword>
<dbReference type="InterPro" id="IPR036116">
    <property type="entry name" value="FN3_sf"/>
</dbReference>
<dbReference type="SUPFAM" id="SSF56112">
    <property type="entry name" value="Protein kinase-like (PK-like)"/>
    <property type="match status" value="1"/>
</dbReference>
<evidence type="ECO:0000256" key="16">
    <source>
        <dbReference type="PROSITE-ProRule" id="PRU10141"/>
    </source>
</evidence>
<dbReference type="SMART" id="SM00060">
    <property type="entry name" value="FN3"/>
    <property type="match status" value="2"/>
</dbReference>
<dbReference type="InterPro" id="IPR008266">
    <property type="entry name" value="Tyr_kinase_AS"/>
</dbReference>
<dbReference type="Gene3D" id="1.10.510.10">
    <property type="entry name" value="Transferase(Phosphotransferase) domain 1"/>
    <property type="match status" value="1"/>
</dbReference>
<keyword evidence="4 17" id="KW-0812">Transmembrane</keyword>
<comment type="catalytic activity">
    <reaction evidence="15">
        <text>L-tyrosyl-[protein] + ATP = O-phospho-L-tyrosyl-[protein] + ADP + H(+)</text>
        <dbReference type="Rhea" id="RHEA:10596"/>
        <dbReference type="Rhea" id="RHEA-COMP:10136"/>
        <dbReference type="Rhea" id="RHEA-COMP:20101"/>
        <dbReference type="ChEBI" id="CHEBI:15378"/>
        <dbReference type="ChEBI" id="CHEBI:30616"/>
        <dbReference type="ChEBI" id="CHEBI:46858"/>
        <dbReference type="ChEBI" id="CHEBI:61978"/>
        <dbReference type="ChEBI" id="CHEBI:456216"/>
        <dbReference type="EC" id="2.7.10.1"/>
    </reaction>
</comment>
<evidence type="ECO:0000256" key="12">
    <source>
        <dbReference type="ARBA" id="ARBA00023137"/>
    </source>
</evidence>
<evidence type="ECO:0000313" key="21">
    <source>
        <dbReference type="EMBL" id="ALX72397.1"/>
    </source>
</evidence>
<evidence type="ECO:0000256" key="17">
    <source>
        <dbReference type="SAM" id="Phobius"/>
    </source>
</evidence>
<dbReference type="Pfam" id="PF07714">
    <property type="entry name" value="PK_Tyr_Ser-Thr"/>
    <property type="match status" value="1"/>
</dbReference>
<evidence type="ECO:0000256" key="1">
    <source>
        <dbReference type="ARBA" id="ARBA00004479"/>
    </source>
</evidence>
<dbReference type="AlphaFoldDB" id="A0A0U4HML1"/>
<dbReference type="CDD" id="cd00192">
    <property type="entry name" value="PTKc"/>
    <property type="match status" value="1"/>
</dbReference>
<proteinExistence type="evidence at transcript level"/>
<dbReference type="GO" id="GO:0005886">
    <property type="term" value="C:plasma membrane"/>
    <property type="evidence" value="ECO:0007669"/>
    <property type="project" value="TreeGrafter"/>
</dbReference>
<evidence type="ECO:0000256" key="11">
    <source>
        <dbReference type="ARBA" id="ARBA00023136"/>
    </source>
</evidence>
<evidence type="ECO:0000256" key="8">
    <source>
        <dbReference type="ARBA" id="ARBA00022777"/>
    </source>
</evidence>
<dbReference type="InterPro" id="IPR050122">
    <property type="entry name" value="RTK"/>
</dbReference>
<evidence type="ECO:0000256" key="3">
    <source>
        <dbReference type="ARBA" id="ARBA00022679"/>
    </source>
</evidence>
<keyword evidence="9 16" id="KW-0067">ATP-binding</keyword>
<dbReference type="FunFam" id="1.10.510.10:FF:000190">
    <property type="entry name" value="Proto-oncogene tyrosine-protein kinase receptor Ret"/>
    <property type="match status" value="1"/>
</dbReference>
<reference evidence="21" key="1">
    <citation type="submission" date="2015-04" db="EMBL/GenBank/DDBJ databases">
        <title>RNAi suppression of the receptor tyrosine kinase Torso results in decreased pupation in Leptinotarsa decemlineata (Say).</title>
        <authorList>
            <person name="Zhu T."/>
        </authorList>
    </citation>
    <scope>NUCLEOTIDE SEQUENCE</scope>
</reference>
<feature type="domain" description="Fibronectin type-III" evidence="20">
    <location>
        <begin position="75"/>
        <end position="168"/>
    </location>
</feature>
<dbReference type="GO" id="GO:0005524">
    <property type="term" value="F:ATP binding"/>
    <property type="evidence" value="ECO:0007669"/>
    <property type="project" value="UniProtKB-UniRule"/>
</dbReference>
<evidence type="ECO:0000256" key="18">
    <source>
        <dbReference type="SAM" id="SignalP"/>
    </source>
</evidence>
<accession>A0A0U4HML1</accession>
<evidence type="ECO:0000256" key="13">
    <source>
        <dbReference type="ARBA" id="ARBA00023170"/>
    </source>
</evidence>
<dbReference type="Gene3D" id="3.30.200.20">
    <property type="entry name" value="Phosphorylase Kinase, domain 1"/>
    <property type="match status" value="1"/>
</dbReference>
<evidence type="ECO:0000256" key="4">
    <source>
        <dbReference type="ARBA" id="ARBA00022692"/>
    </source>
</evidence>
<dbReference type="InterPro" id="IPR017441">
    <property type="entry name" value="Protein_kinase_ATP_BS"/>
</dbReference>
<feature type="binding site" evidence="16">
    <location>
        <position position="506"/>
    </location>
    <ligand>
        <name>ATP</name>
        <dbReference type="ChEBI" id="CHEBI:30616"/>
    </ligand>
</feature>
<dbReference type="PANTHER" id="PTHR24416:SF620">
    <property type="entry name" value="TYROSINE-PROTEIN KINASE RECEPTOR TORSO"/>
    <property type="match status" value="1"/>
</dbReference>
<dbReference type="EMBL" id="KR152228">
    <property type="protein sequence ID" value="ALX72397.1"/>
    <property type="molecule type" value="mRNA"/>
</dbReference>
<evidence type="ECO:0000256" key="2">
    <source>
        <dbReference type="ARBA" id="ARBA00011902"/>
    </source>
</evidence>
<dbReference type="InterPro" id="IPR003961">
    <property type="entry name" value="FN3_dom"/>
</dbReference>
<dbReference type="InterPro" id="IPR011009">
    <property type="entry name" value="Kinase-like_dom_sf"/>
</dbReference>
<feature type="chain" id="PRO_5006850166" description="receptor protein-tyrosine kinase" evidence="18">
    <location>
        <begin position="24"/>
        <end position="791"/>
    </location>
</feature>
<keyword evidence="10 17" id="KW-1133">Transmembrane helix</keyword>
<dbReference type="PROSITE" id="PS00107">
    <property type="entry name" value="PROTEIN_KINASE_ATP"/>
    <property type="match status" value="1"/>
</dbReference>
<evidence type="ECO:0000256" key="5">
    <source>
        <dbReference type="ARBA" id="ARBA00022729"/>
    </source>
</evidence>
<dbReference type="InterPro" id="IPR001245">
    <property type="entry name" value="Ser-Thr/Tyr_kinase_cat_dom"/>
</dbReference>
<keyword evidence="3" id="KW-0808">Transferase</keyword>
<dbReference type="EC" id="2.7.10.1" evidence="2"/>
<evidence type="ECO:0000259" key="19">
    <source>
        <dbReference type="PROSITE" id="PS50011"/>
    </source>
</evidence>
<keyword evidence="13" id="KW-0675">Receptor</keyword>
<evidence type="ECO:0000256" key="14">
    <source>
        <dbReference type="ARBA" id="ARBA00023180"/>
    </source>
</evidence>
<comment type="subcellular location">
    <subcellularLocation>
        <location evidence="1">Membrane</location>
        <topology evidence="1">Single-pass type I membrane protein</topology>
    </subcellularLocation>
</comment>
<keyword evidence="14" id="KW-0325">Glycoprotein</keyword>
<dbReference type="GO" id="GO:0043235">
    <property type="term" value="C:receptor complex"/>
    <property type="evidence" value="ECO:0007669"/>
    <property type="project" value="TreeGrafter"/>
</dbReference>
<evidence type="ECO:0000256" key="6">
    <source>
        <dbReference type="ARBA" id="ARBA00022737"/>
    </source>
</evidence>
<name>A0A0U4HML1_LEPDE</name>
<protein>
    <recommendedName>
        <fullName evidence="2">receptor protein-tyrosine kinase</fullName>
        <ecNumber evidence="2">2.7.10.1</ecNumber>
    </recommendedName>
</protein>
<sequence>MVQLKVLLVVFACFLCAIPGKVTNEVPPSERPSVCFGCPFVSEANQNICRVPQCDICHNDEPRGANQEETAQIVPLLPPVEVHCKEADTIAVKWLASNDTFYKISYRDVQRRPSFVPETEPTRCGFANFTNLTPLTTYKIELRSFRKTKDGRIIRERSLPADIRTHRPSRIPAAVSSFYLKAFYLVEGTVTALVGWNKGEDNGCYFNVVSLGSEDEGYQDFNIENVWNNNGVNITQLKFGRNYSISIFGITDINSDFRTEGPKTWLNLTIPTCFQAYKYHKQTPKCAPEQPGNLTTKEISADSTDKEGSHLYNVILHWNEPEYKPEFYSVELILFNGNFTKFLLNVTGNSTTAKFKPLQLSPEYEVRMTAFSDYGRSATAVVHGFFNQSADSSIEKEPVIPTEVIFISVIPLTMVILFALFALNYYLGKREQQRERDTYFKYLEDKTSSNVTGTSIISIPHNTPDAWEMNTLKLKIEDILGHGEFGVVRRGWYLTDKGCYTQVAIKMLKDSPTREEQKQFHQEIEIMKSVPPHPQLVSLIGCVSRGQPMLVVEYCSKGDLQSYLRSAYRKVTKAILINNSIESSGSANYALNTLYDMNKDDLEDVPEPKDLISFARQVAIGMEYLASLKVIHRDLATRNILVFDNKTVKISDFGLSRDVYYNDIYFKSGGGKLPIRWMAPESMTRQIYTTQSDVWSFGILLWEIVTLGSTPYPGIATHDILGLLTSGNRMSKPEDCSEALYSIMTKCWKDEPSARPSFLEIRQSLDELLETHSDYLTLIQPFSDITNAINV</sequence>
<dbReference type="PROSITE" id="PS50011">
    <property type="entry name" value="PROTEIN_KINASE_DOM"/>
    <property type="match status" value="1"/>
</dbReference>
<keyword evidence="7 16" id="KW-0547">Nucleotide-binding</keyword>
<dbReference type="GO" id="GO:0007169">
    <property type="term" value="P:cell surface receptor protein tyrosine kinase signaling pathway"/>
    <property type="evidence" value="ECO:0007669"/>
    <property type="project" value="TreeGrafter"/>
</dbReference>